<feature type="transmembrane region" description="Helical" evidence="5">
    <location>
        <begin position="6"/>
        <end position="24"/>
    </location>
</feature>
<dbReference type="OrthoDB" id="1708366at2"/>
<comment type="similarity">
    <text evidence="5">Belongs to the binding-protein-dependent transport system permease family.</text>
</comment>
<dbReference type="AlphaFoldDB" id="A0A1T5JG35"/>
<dbReference type="PROSITE" id="PS50928">
    <property type="entry name" value="ABC_TM1"/>
    <property type="match status" value="1"/>
</dbReference>
<dbReference type="STRING" id="36842.SAMN02194393_01161"/>
<dbReference type="GO" id="GO:0055085">
    <property type="term" value="P:transmembrane transport"/>
    <property type="evidence" value="ECO:0007669"/>
    <property type="project" value="InterPro"/>
</dbReference>
<sequence length="765" mass="87001">MKKLNLPLILGGAIVFFIIIIMIFPEIFTDVNPYGIEQIKAWTEEGGRFKLDAAPFPPSKDAILGTDELGRDTLSFIIYGTKLTISLGLLVVIGRFLIALPLGITAGFGNLVSRTIINQFNAIFSAIPALLISLIVLKFDFFIRLDREQSILAFVLILSFVGWSKLGLIIMERVGEILAEPFIKGEIAIGKSRFKIALENVIPHLAAEIVVLFFMEIARALTLIMQLGVFSVFVGNLRIIEDTEGGKIIQKDISFEPEWASMLGTARNEIRRAPWTVFSPAFAFFISVLGFNLLGEGFRRHLQQRDSRFIPVLRKVLSLDFRILKPKFLRKKQNMKLRFKTVGIFILALAIISGLIFGKVDKYEFACTDSTYIFNSELQSRAIIGSNEAKELATKIANEMENTGLKPLYEEGFIKKYKTDDIYIPVSSSFEVIIQEEKRGLVLGKDYSLLSFYDIDSSGKIYDATGDDMFNIMDYNKFSEKFIVIDKRFYSDDAIKYFAKSIFEKSTAKGILCIARDDEILQNSLGKDIYKGAVVQITQGVGKFLTEKENINISICTHNKKLHNIGRNVLGILPGKDPKVGEEAIIIGLSYNYIDKEIGLKRLQFALELMKRLSGDQINRNRSIIFAFWDGTIKDEYDGIRDYVEDILYPVNKSTLYIDLSKLNSYNYDYLFYSSDQAPITRYFAWSLGHQFEQNCNKEGIEIREYYVKDYYQSKLQGSLVDNKMFIERGIATIIIRTSNMNNEGRFTLEDLGKLLVKTINENNY</sequence>
<dbReference type="InterPro" id="IPR035906">
    <property type="entry name" value="MetI-like_sf"/>
</dbReference>
<feature type="transmembrane region" description="Helical" evidence="5">
    <location>
        <begin position="151"/>
        <end position="171"/>
    </location>
</feature>
<dbReference type="SUPFAM" id="SSF53187">
    <property type="entry name" value="Zn-dependent exopeptidases"/>
    <property type="match status" value="1"/>
</dbReference>
<feature type="transmembrane region" description="Helical" evidence="5">
    <location>
        <begin position="277"/>
        <end position="295"/>
    </location>
</feature>
<evidence type="ECO:0000256" key="2">
    <source>
        <dbReference type="ARBA" id="ARBA00022692"/>
    </source>
</evidence>
<evidence type="ECO:0000256" key="5">
    <source>
        <dbReference type="RuleBase" id="RU363032"/>
    </source>
</evidence>
<dbReference type="EMBL" id="FUZT01000002">
    <property type="protein sequence ID" value="SKC50375.1"/>
    <property type="molecule type" value="Genomic_DNA"/>
</dbReference>
<organism evidence="7 8">
    <name type="scientific">Maledivibacter halophilus</name>
    <dbReference type="NCBI Taxonomy" id="36842"/>
    <lineage>
        <taxon>Bacteria</taxon>
        <taxon>Bacillati</taxon>
        <taxon>Bacillota</taxon>
        <taxon>Clostridia</taxon>
        <taxon>Peptostreptococcales</taxon>
        <taxon>Caminicellaceae</taxon>
        <taxon>Maledivibacter</taxon>
    </lineage>
</organism>
<dbReference type="CDD" id="cd06261">
    <property type="entry name" value="TM_PBP2"/>
    <property type="match status" value="1"/>
</dbReference>
<proteinExistence type="inferred from homology"/>
<keyword evidence="4 5" id="KW-0472">Membrane</keyword>
<feature type="transmembrane region" description="Helical" evidence="5">
    <location>
        <begin position="337"/>
        <end position="357"/>
    </location>
</feature>
<gene>
    <name evidence="7" type="ORF">SAMN02194393_01161</name>
</gene>
<dbReference type="SUPFAM" id="SSF161098">
    <property type="entry name" value="MetI-like"/>
    <property type="match status" value="1"/>
</dbReference>
<dbReference type="Gene3D" id="3.40.630.10">
    <property type="entry name" value="Zn peptidases"/>
    <property type="match status" value="1"/>
</dbReference>
<protein>
    <submittedName>
        <fullName evidence="7">ABC-type dipeptide/oligopeptide/nickel transport system, permease component</fullName>
    </submittedName>
</protein>
<name>A0A1T5JG35_9FIRM</name>
<feature type="transmembrane region" description="Helical" evidence="5">
    <location>
        <begin position="83"/>
        <end position="104"/>
    </location>
</feature>
<dbReference type="Gene3D" id="1.10.3720.10">
    <property type="entry name" value="MetI-like"/>
    <property type="match status" value="1"/>
</dbReference>
<dbReference type="PANTHER" id="PTHR43839:SF3">
    <property type="entry name" value="OLIGOPEPTIDE ABC TRANSPORTER, PERMEASE PROTEIN"/>
    <property type="match status" value="1"/>
</dbReference>
<comment type="subcellular location">
    <subcellularLocation>
        <location evidence="5">Cell membrane</location>
        <topology evidence="5">Multi-pass membrane protein</topology>
    </subcellularLocation>
    <subcellularLocation>
        <location evidence="1">Membrane</location>
        <topology evidence="1">Multi-pass membrane protein</topology>
    </subcellularLocation>
</comment>
<keyword evidence="2 5" id="KW-0812">Transmembrane</keyword>
<accession>A0A1T5JG35</accession>
<evidence type="ECO:0000259" key="6">
    <source>
        <dbReference type="PROSITE" id="PS50928"/>
    </source>
</evidence>
<dbReference type="Proteomes" id="UP000190285">
    <property type="component" value="Unassembled WGS sequence"/>
</dbReference>
<keyword evidence="8" id="KW-1185">Reference proteome</keyword>
<evidence type="ECO:0000256" key="1">
    <source>
        <dbReference type="ARBA" id="ARBA00004141"/>
    </source>
</evidence>
<dbReference type="PANTHER" id="PTHR43839">
    <property type="entry name" value="OPPC IN A BINDING PROTEIN-DEPENDENT TRANSPORT SYSTEM"/>
    <property type="match status" value="1"/>
</dbReference>
<reference evidence="7 8" key="1">
    <citation type="submission" date="2017-02" db="EMBL/GenBank/DDBJ databases">
        <authorList>
            <person name="Peterson S.W."/>
        </authorList>
    </citation>
    <scope>NUCLEOTIDE SEQUENCE [LARGE SCALE GENOMIC DNA]</scope>
    <source>
        <strain evidence="7 8">M1</strain>
    </source>
</reference>
<keyword evidence="5" id="KW-0813">Transport</keyword>
<dbReference type="InterPro" id="IPR000515">
    <property type="entry name" value="MetI-like"/>
</dbReference>
<feature type="transmembrane region" description="Helical" evidence="5">
    <location>
        <begin position="116"/>
        <end position="139"/>
    </location>
</feature>
<evidence type="ECO:0000313" key="7">
    <source>
        <dbReference type="EMBL" id="SKC50375.1"/>
    </source>
</evidence>
<dbReference type="GO" id="GO:0005886">
    <property type="term" value="C:plasma membrane"/>
    <property type="evidence" value="ECO:0007669"/>
    <property type="project" value="UniProtKB-SubCell"/>
</dbReference>
<evidence type="ECO:0000256" key="3">
    <source>
        <dbReference type="ARBA" id="ARBA00022989"/>
    </source>
</evidence>
<dbReference type="Pfam" id="PF00528">
    <property type="entry name" value="BPD_transp_1"/>
    <property type="match status" value="1"/>
</dbReference>
<evidence type="ECO:0000256" key="4">
    <source>
        <dbReference type="ARBA" id="ARBA00023136"/>
    </source>
</evidence>
<evidence type="ECO:0000313" key="8">
    <source>
        <dbReference type="Proteomes" id="UP000190285"/>
    </source>
</evidence>
<dbReference type="RefSeq" id="WP_079490007.1">
    <property type="nucleotide sequence ID" value="NZ_FUZT01000002.1"/>
</dbReference>
<keyword evidence="3 5" id="KW-1133">Transmembrane helix</keyword>
<feature type="domain" description="ABC transmembrane type-1" evidence="6">
    <location>
        <begin position="81"/>
        <end position="295"/>
    </location>
</feature>